<evidence type="ECO:0000256" key="1">
    <source>
        <dbReference type="SAM" id="SignalP"/>
    </source>
</evidence>
<feature type="signal peptide" evidence="1">
    <location>
        <begin position="1"/>
        <end position="20"/>
    </location>
</feature>
<feature type="chain" id="PRO_5011695125" description="Sel1 repeat-containing protein" evidence="1">
    <location>
        <begin position="21"/>
        <end position="142"/>
    </location>
</feature>
<dbReference type="AlphaFoldDB" id="A0A1G6QFJ9"/>
<evidence type="ECO:0000313" key="3">
    <source>
        <dbReference type="Proteomes" id="UP000199411"/>
    </source>
</evidence>
<dbReference type="OrthoDB" id="9772133at2"/>
<gene>
    <name evidence="2" type="ORF">SAMN05660835_01567</name>
</gene>
<dbReference type="RefSeq" id="WP_092129421.1">
    <property type="nucleotide sequence ID" value="NZ_FMYU01000011.1"/>
</dbReference>
<protein>
    <recommendedName>
        <fullName evidence="4">Sel1 repeat-containing protein</fullName>
    </recommendedName>
</protein>
<sequence>MKIFVAICFFILLFNITSKALSNGEVLYNQAIEFLKKNDYKNAFIYFSIACYNNYIPGCDMMGPVEYQIDKNKGEQISKNWVKTLSKSKNQLASTHLKQVLKYYIDIYKQLNNKELSNYFQKTYNKLFLHIEIEKINPHNGK</sequence>
<keyword evidence="1" id="KW-0732">Signal</keyword>
<evidence type="ECO:0008006" key="4">
    <source>
        <dbReference type="Google" id="ProtNLM"/>
    </source>
</evidence>
<accession>A0A1G6QFJ9</accession>
<evidence type="ECO:0000313" key="2">
    <source>
        <dbReference type="EMBL" id="SDC90466.1"/>
    </source>
</evidence>
<name>A0A1G6QFJ9_9BACT</name>
<proteinExistence type="predicted"/>
<dbReference type="Proteomes" id="UP000199411">
    <property type="component" value="Unassembled WGS sequence"/>
</dbReference>
<reference evidence="3" key="1">
    <citation type="submission" date="2016-10" db="EMBL/GenBank/DDBJ databases">
        <authorList>
            <person name="Varghese N."/>
            <person name="Submissions S."/>
        </authorList>
    </citation>
    <scope>NUCLEOTIDE SEQUENCE [LARGE SCALE GENOMIC DNA]</scope>
    <source>
        <strain evidence="3">DSM 8415</strain>
    </source>
</reference>
<organism evidence="2 3">
    <name type="scientific">Desulfurella multipotens</name>
    <dbReference type="NCBI Taxonomy" id="79269"/>
    <lineage>
        <taxon>Bacteria</taxon>
        <taxon>Pseudomonadati</taxon>
        <taxon>Campylobacterota</taxon>
        <taxon>Desulfurellia</taxon>
        <taxon>Desulfurellales</taxon>
        <taxon>Desulfurellaceae</taxon>
        <taxon>Desulfurella</taxon>
    </lineage>
</organism>
<dbReference type="EMBL" id="FMYU01000011">
    <property type="protein sequence ID" value="SDC90466.1"/>
    <property type="molecule type" value="Genomic_DNA"/>
</dbReference>
<keyword evidence="3" id="KW-1185">Reference proteome</keyword>